<keyword evidence="1" id="KW-0812">Transmembrane</keyword>
<accession>A0A2P2L6E2</accession>
<evidence type="ECO:0000313" key="2">
    <source>
        <dbReference type="EMBL" id="MBX13552.1"/>
    </source>
</evidence>
<proteinExistence type="predicted"/>
<organism evidence="2">
    <name type="scientific">Rhizophora mucronata</name>
    <name type="common">Asiatic mangrove</name>
    <dbReference type="NCBI Taxonomy" id="61149"/>
    <lineage>
        <taxon>Eukaryota</taxon>
        <taxon>Viridiplantae</taxon>
        <taxon>Streptophyta</taxon>
        <taxon>Embryophyta</taxon>
        <taxon>Tracheophyta</taxon>
        <taxon>Spermatophyta</taxon>
        <taxon>Magnoliopsida</taxon>
        <taxon>eudicotyledons</taxon>
        <taxon>Gunneridae</taxon>
        <taxon>Pentapetalae</taxon>
        <taxon>rosids</taxon>
        <taxon>fabids</taxon>
        <taxon>Malpighiales</taxon>
        <taxon>Rhizophoraceae</taxon>
        <taxon>Rhizophora</taxon>
    </lineage>
</organism>
<evidence type="ECO:0000256" key="1">
    <source>
        <dbReference type="SAM" id="Phobius"/>
    </source>
</evidence>
<dbReference type="EMBL" id="GGEC01033068">
    <property type="protein sequence ID" value="MBX13552.1"/>
    <property type="molecule type" value="Transcribed_RNA"/>
</dbReference>
<keyword evidence="1" id="KW-0472">Membrane</keyword>
<feature type="transmembrane region" description="Helical" evidence="1">
    <location>
        <begin position="21"/>
        <end position="44"/>
    </location>
</feature>
<keyword evidence="1" id="KW-1133">Transmembrane helix</keyword>
<sequence>MRRFTSISAEKLLLLFKFLDFFFSFFLGDQENVMLVVFFVFFFFEGESLSVSAEFDVV</sequence>
<dbReference type="AlphaFoldDB" id="A0A2P2L6E2"/>
<reference evidence="2" key="1">
    <citation type="submission" date="2018-02" db="EMBL/GenBank/DDBJ databases">
        <title>Rhizophora mucronata_Transcriptome.</title>
        <authorList>
            <person name="Meera S.P."/>
            <person name="Sreeshan A."/>
            <person name="Augustine A."/>
        </authorList>
    </citation>
    <scope>NUCLEOTIDE SEQUENCE</scope>
    <source>
        <tissue evidence="2">Leaf</tissue>
    </source>
</reference>
<name>A0A2P2L6E2_RHIMU</name>
<protein>
    <submittedName>
        <fullName evidence="2">Uncharacterized protein</fullName>
    </submittedName>
</protein>